<proteinExistence type="predicted"/>
<dbReference type="GeneID" id="82191248"/>
<organism evidence="2 3">
    <name type="scientific">Adlercreutzia caecimuris</name>
    <dbReference type="NCBI Taxonomy" id="671266"/>
    <lineage>
        <taxon>Bacteria</taxon>
        <taxon>Bacillati</taxon>
        <taxon>Actinomycetota</taxon>
        <taxon>Coriobacteriia</taxon>
        <taxon>Eggerthellales</taxon>
        <taxon>Eggerthellaceae</taxon>
        <taxon>Adlercreutzia</taxon>
    </lineage>
</organism>
<dbReference type="PROSITE" id="PS51502">
    <property type="entry name" value="S_R_A_B_BARREL"/>
    <property type="match status" value="1"/>
</dbReference>
<feature type="domain" description="Stress-response A/B barrel" evidence="1">
    <location>
        <begin position="106"/>
        <end position="201"/>
    </location>
</feature>
<dbReference type="EMBL" id="SSTJ01000017">
    <property type="protein sequence ID" value="THG36342.1"/>
    <property type="molecule type" value="Genomic_DNA"/>
</dbReference>
<dbReference type="Proteomes" id="UP000308978">
    <property type="component" value="Unassembled WGS sequence"/>
</dbReference>
<dbReference type="RefSeq" id="WP_016310021.1">
    <property type="nucleotide sequence ID" value="NZ_CAQMYJ010000009.1"/>
</dbReference>
<sequence length="218" mass="23867">MFNAVFSVTLAEGANAEQYVADAKAAAEAVSPVFLADMVLEPPMPGGNFFCEVGFADQAAYEAAKDGEAWGALTALMNDSASVANCEFIAFGEGTLTLQEKEKSTCHRVLFFSIREGADPAMVEKMEAHMNDMCAHVPGLRNCKFAPVVESSGTDEWAYAYECDFDEPTSFLGKYMSTPFHFLYIDKFFEPACGEWVANPNLCTPYLAQEKPFLASFE</sequence>
<name>A0A4S4G1G1_9ACTN</name>
<dbReference type="InterPro" id="IPR011008">
    <property type="entry name" value="Dimeric_a/b-barrel"/>
</dbReference>
<dbReference type="Gene3D" id="3.30.70.100">
    <property type="match status" value="1"/>
</dbReference>
<reference evidence="2 3" key="1">
    <citation type="submission" date="2019-04" db="EMBL/GenBank/DDBJ databases">
        <title>Microbes associate with the intestines of laboratory mice.</title>
        <authorList>
            <person name="Navarre W."/>
            <person name="Wong E."/>
            <person name="Huang K.C."/>
            <person name="Tropini C."/>
            <person name="Ng K."/>
            <person name="Yu B."/>
        </authorList>
    </citation>
    <scope>NUCLEOTIDE SEQUENCE [LARGE SCALE GENOMIC DNA]</scope>
    <source>
        <strain evidence="2 3">NM80_B27</strain>
    </source>
</reference>
<accession>A0A4S4G1G1</accession>
<dbReference type="InterPro" id="IPR013097">
    <property type="entry name" value="Dabb"/>
</dbReference>
<dbReference type="AlphaFoldDB" id="A0A4S4G1G1"/>
<gene>
    <name evidence="2" type="ORF">E5986_10315</name>
</gene>
<dbReference type="SUPFAM" id="SSF54909">
    <property type="entry name" value="Dimeric alpha+beta barrel"/>
    <property type="match status" value="1"/>
</dbReference>
<evidence type="ECO:0000259" key="1">
    <source>
        <dbReference type="PROSITE" id="PS51502"/>
    </source>
</evidence>
<protein>
    <recommendedName>
        <fullName evidence="1">Stress-response A/B barrel domain-containing protein</fullName>
    </recommendedName>
</protein>
<comment type="caution">
    <text evidence="2">The sequence shown here is derived from an EMBL/GenBank/DDBJ whole genome shotgun (WGS) entry which is preliminary data.</text>
</comment>
<evidence type="ECO:0000313" key="2">
    <source>
        <dbReference type="EMBL" id="THG36342.1"/>
    </source>
</evidence>
<evidence type="ECO:0000313" key="3">
    <source>
        <dbReference type="Proteomes" id="UP000308978"/>
    </source>
</evidence>